<feature type="signal peptide" evidence="1">
    <location>
        <begin position="1"/>
        <end position="28"/>
    </location>
</feature>
<comment type="caution">
    <text evidence="2">The sequence shown here is derived from an EMBL/GenBank/DDBJ whole genome shotgun (WGS) entry which is preliminary data.</text>
</comment>
<dbReference type="EMBL" id="VXIV02000110">
    <property type="protein sequence ID" value="KAF6040706.1"/>
    <property type="molecule type" value="Genomic_DNA"/>
</dbReference>
<keyword evidence="3" id="KW-1185">Reference proteome</keyword>
<dbReference type="AlphaFoldDB" id="A0A7J7KR90"/>
<accession>A0A7J7KR90</accession>
<gene>
    <name evidence="2" type="ORF">EB796_000988</name>
</gene>
<reference evidence="2" key="1">
    <citation type="submission" date="2020-06" db="EMBL/GenBank/DDBJ databases">
        <title>Draft genome of Bugula neritina, a colonial animal packing powerful symbionts and potential medicines.</title>
        <authorList>
            <person name="Rayko M."/>
        </authorList>
    </citation>
    <scope>NUCLEOTIDE SEQUENCE [LARGE SCALE GENOMIC DNA]</scope>
    <source>
        <strain evidence="2">Kwan_BN1</strain>
    </source>
</reference>
<evidence type="ECO:0000313" key="3">
    <source>
        <dbReference type="Proteomes" id="UP000593567"/>
    </source>
</evidence>
<feature type="chain" id="PRO_5029696840" evidence="1">
    <location>
        <begin position="29"/>
        <end position="66"/>
    </location>
</feature>
<name>A0A7J7KR90_BUGNE</name>
<protein>
    <submittedName>
        <fullName evidence="2">Uncharacterized protein</fullName>
    </submittedName>
</protein>
<sequence>MYFFAGQLPVSLCILWLVDIGLATATLGETVSVDPHFSDYCKHKNHDVLKINGEYPTYSKLVEQLY</sequence>
<organism evidence="2 3">
    <name type="scientific">Bugula neritina</name>
    <name type="common">Brown bryozoan</name>
    <name type="synonym">Sertularia neritina</name>
    <dbReference type="NCBI Taxonomy" id="10212"/>
    <lineage>
        <taxon>Eukaryota</taxon>
        <taxon>Metazoa</taxon>
        <taxon>Spiralia</taxon>
        <taxon>Lophotrochozoa</taxon>
        <taxon>Bryozoa</taxon>
        <taxon>Gymnolaemata</taxon>
        <taxon>Cheilostomatida</taxon>
        <taxon>Flustrina</taxon>
        <taxon>Buguloidea</taxon>
        <taxon>Bugulidae</taxon>
        <taxon>Bugula</taxon>
    </lineage>
</organism>
<evidence type="ECO:0000256" key="1">
    <source>
        <dbReference type="SAM" id="SignalP"/>
    </source>
</evidence>
<dbReference type="Proteomes" id="UP000593567">
    <property type="component" value="Unassembled WGS sequence"/>
</dbReference>
<proteinExistence type="predicted"/>
<evidence type="ECO:0000313" key="2">
    <source>
        <dbReference type="EMBL" id="KAF6040706.1"/>
    </source>
</evidence>
<keyword evidence="1" id="KW-0732">Signal</keyword>